<feature type="domain" description="Cation/H+ exchanger transmembrane" evidence="13">
    <location>
        <begin position="15"/>
        <end position="408"/>
    </location>
</feature>
<comment type="similarity">
    <text evidence="2">Belongs to the monovalent cation:proton antiporter 1 (CPA1) transporter (TC 2.A.36) family.</text>
</comment>
<dbReference type="RefSeq" id="WP_407051215.1">
    <property type="nucleotide sequence ID" value="NZ_CP158568.1"/>
</dbReference>
<dbReference type="GO" id="GO:0015386">
    <property type="term" value="F:potassium:proton antiporter activity"/>
    <property type="evidence" value="ECO:0007669"/>
    <property type="project" value="TreeGrafter"/>
</dbReference>
<evidence type="ECO:0000259" key="13">
    <source>
        <dbReference type="Pfam" id="PF00999"/>
    </source>
</evidence>
<feature type="transmembrane region" description="Helical" evidence="12">
    <location>
        <begin position="130"/>
        <end position="152"/>
    </location>
</feature>
<dbReference type="GO" id="GO:0098719">
    <property type="term" value="P:sodium ion import across plasma membrane"/>
    <property type="evidence" value="ECO:0007669"/>
    <property type="project" value="TreeGrafter"/>
</dbReference>
<feature type="transmembrane region" description="Helical" evidence="12">
    <location>
        <begin position="101"/>
        <end position="124"/>
    </location>
</feature>
<keyword evidence="7 12" id="KW-1133">Transmembrane helix</keyword>
<evidence type="ECO:0000256" key="1">
    <source>
        <dbReference type="ARBA" id="ARBA00004651"/>
    </source>
</evidence>
<dbReference type="KEGG" id="mflg:ABS361_07770"/>
<evidence type="ECO:0000256" key="12">
    <source>
        <dbReference type="SAM" id="Phobius"/>
    </source>
</evidence>
<feature type="transmembrane region" description="Helical" evidence="12">
    <location>
        <begin position="173"/>
        <end position="190"/>
    </location>
</feature>
<keyword evidence="10 12" id="KW-0472">Membrane</keyword>
<dbReference type="GO" id="GO:0005886">
    <property type="term" value="C:plasma membrane"/>
    <property type="evidence" value="ECO:0007669"/>
    <property type="project" value="UniProtKB-SubCell"/>
</dbReference>
<organism evidence="14">
    <name type="scientific">Methyloraptor flagellatus</name>
    <dbReference type="NCBI Taxonomy" id="3162530"/>
    <lineage>
        <taxon>Bacteria</taxon>
        <taxon>Pseudomonadati</taxon>
        <taxon>Pseudomonadota</taxon>
        <taxon>Alphaproteobacteria</taxon>
        <taxon>Hyphomicrobiales</taxon>
        <taxon>Ancalomicrobiaceae</taxon>
        <taxon>Methyloraptor</taxon>
    </lineage>
</organism>
<dbReference type="GO" id="GO:0015385">
    <property type="term" value="F:sodium:proton antiporter activity"/>
    <property type="evidence" value="ECO:0007669"/>
    <property type="project" value="InterPro"/>
</dbReference>
<feature type="transmembrane region" description="Helical" evidence="12">
    <location>
        <begin position="356"/>
        <end position="376"/>
    </location>
</feature>
<accession>A0AAU7XGL2</accession>
<keyword evidence="9" id="KW-0406">Ion transport</keyword>
<sequence length="413" mass="43236">MSWFEIVALLLVSTAGFGWLNRRWFGLPNAVAFVASGLALSGAVALEEWLWPGSGLHDVVGGAVRQIDFSAVVMNGMLAFLLFAGAFDLDLGRLRARAGPVFALAAIGSALSAVLVGGALWWVADWLGAAIPLVWCLLFGALISPTDPVAVISILRGVEVPEKIEIELQGEALFNDGAAVFLVTLLLGALAGGETPRGWDEVVLVGLREVGGGIAIGLATGFVAYRAIHAIDDFRIEVLITLALVSGTNVLAQRLEASGPLAVVTAGLLVGDRGPRFAMSDRSQRIVSGLWRLIDEVLNAVLFLLIGLEVLVLRFADIDLRFVLAAIPIVLVSRLIAVAAPALVTPWSRALSLGNVPLLTWAGIRGGVSIALALALPDAPAKPAVLGATYAVVIFSILVQGLTLGAVARRYAK</sequence>
<dbReference type="PANTHER" id="PTHR10110:SF195">
    <property type="entry name" value="NA(+)_H(+) ANTIPORTER NHAS2"/>
    <property type="match status" value="1"/>
</dbReference>
<evidence type="ECO:0000256" key="4">
    <source>
        <dbReference type="ARBA" id="ARBA00022449"/>
    </source>
</evidence>
<evidence type="ECO:0000256" key="6">
    <source>
        <dbReference type="ARBA" id="ARBA00022692"/>
    </source>
</evidence>
<proteinExistence type="inferred from homology"/>
<evidence type="ECO:0000256" key="8">
    <source>
        <dbReference type="ARBA" id="ARBA00023053"/>
    </source>
</evidence>
<evidence type="ECO:0000256" key="3">
    <source>
        <dbReference type="ARBA" id="ARBA00022448"/>
    </source>
</evidence>
<evidence type="ECO:0000256" key="9">
    <source>
        <dbReference type="ARBA" id="ARBA00023065"/>
    </source>
</evidence>
<feature type="transmembrane region" description="Helical" evidence="12">
    <location>
        <begin position="6"/>
        <end position="24"/>
    </location>
</feature>
<reference evidence="14" key="1">
    <citation type="submission" date="2024-06" db="EMBL/GenBank/DDBJ databases">
        <title>Methylostella associata gen. nov., sp. nov., a novel Ancalomicrobiaceae-affiliated facultatively methylotrophic bacteria that feed on methanotrophs of the genus Methylococcus.</title>
        <authorList>
            <person name="Saltykova V."/>
            <person name="Danilova O.V."/>
            <person name="Oshkin I.Y."/>
            <person name="Belova S.E."/>
            <person name="Pimenov N.V."/>
            <person name="Dedysh S.N."/>
        </authorList>
    </citation>
    <scope>NUCLEOTIDE SEQUENCE</scope>
    <source>
        <strain evidence="14">S20</strain>
    </source>
</reference>
<keyword evidence="6 12" id="KW-0812">Transmembrane</keyword>
<dbReference type="GO" id="GO:0051453">
    <property type="term" value="P:regulation of intracellular pH"/>
    <property type="evidence" value="ECO:0007669"/>
    <property type="project" value="TreeGrafter"/>
</dbReference>
<dbReference type="InterPro" id="IPR006153">
    <property type="entry name" value="Cation/H_exchanger_TM"/>
</dbReference>
<dbReference type="Gene3D" id="6.10.140.1330">
    <property type="match status" value="1"/>
</dbReference>
<dbReference type="EMBL" id="CP158568">
    <property type="protein sequence ID" value="XBY46117.1"/>
    <property type="molecule type" value="Genomic_DNA"/>
</dbReference>
<dbReference type="PANTHER" id="PTHR10110">
    <property type="entry name" value="SODIUM/HYDROGEN EXCHANGER"/>
    <property type="match status" value="1"/>
</dbReference>
<dbReference type="AlphaFoldDB" id="A0AAU7XGL2"/>
<evidence type="ECO:0000313" key="14">
    <source>
        <dbReference type="EMBL" id="XBY46117.1"/>
    </source>
</evidence>
<keyword evidence="11" id="KW-0739">Sodium transport</keyword>
<evidence type="ECO:0000256" key="11">
    <source>
        <dbReference type="ARBA" id="ARBA00023201"/>
    </source>
</evidence>
<feature type="transmembrane region" description="Helical" evidence="12">
    <location>
        <begin position="31"/>
        <end position="51"/>
    </location>
</feature>
<dbReference type="InterPro" id="IPR018422">
    <property type="entry name" value="Cation/H_exchanger_CPA1"/>
</dbReference>
<evidence type="ECO:0000256" key="7">
    <source>
        <dbReference type="ARBA" id="ARBA00022989"/>
    </source>
</evidence>
<feature type="transmembrane region" description="Helical" evidence="12">
    <location>
        <begin position="210"/>
        <end position="228"/>
    </location>
</feature>
<name>A0AAU7XGL2_9HYPH</name>
<keyword evidence="4" id="KW-0050">Antiport</keyword>
<feature type="transmembrane region" description="Helical" evidence="12">
    <location>
        <begin position="71"/>
        <end position="89"/>
    </location>
</feature>
<evidence type="ECO:0000256" key="5">
    <source>
        <dbReference type="ARBA" id="ARBA00022475"/>
    </source>
</evidence>
<feature type="transmembrane region" description="Helical" evidence="12">
    <location>
        <begin position="388"/>
        <end position="408"/>
    </location>
</feature>
<keyword evidence="8" id="KW-0915">Sodium</keyword>
<keyword evidence="5" id="KW-1003">Cell membrane</keyword>
<gene>
    <name evidence="14" type="ORF">ABS361_07770</name>
</gene>
<evidence type="ECO:0000256" key="2">
    <source>
        <dbReference type="ARBA" id="ARBA00007367"/>
    </source>
</evidence>
<comment type="subcellular location">
    <subcellularLocation>
        <location evidence="1">Cell membrane</location>
        <topology evidence="1">Multi-pass membrane protein</topology>
    </subcellularLocation>
</comment>
<feature type="transmembrane region" description="Helical" evidence="12">
    <location>
        <begin position="297"/>
        <end position="316"/>
    </location>
</feature>
<feature type="transmembrane region" description="Helical" evidence="12">
    <location>
        <begin position="322"/>
        <end position="344"/>
    </location>
</feature>
<protein>
    <submittedName>
        <fullName evidence="14">Sodium:proton antiporter</fullName>
    </submittedName>
</protein>
<dbReference type="Pfam" id="PF00999">
    <property type="entry name" value="Na_H_Exchanger"/>
    <property type="match status" value="1"/>
</dbReference>
<keyword evidence="3" id="KW-0813">Transport</keyword>
<evidence type="ECO:0000256" key="10">
    <source>
        <dbReference type="ARBA" id="ARBA00023136"/>
    </source>
</evidence>